<dbReference type="Proteomes" id="UP000029392">
    <property type="component" value="Unassembled WGS sequence"/>
</dbReference>
<feature type="domain" description="Histidine kinase" evidence="12">
    <location>
        <begin position="224"/>
        <end position="428"/>
    </location>
</feature>
<dbReference type="PANTHER" id="PTHR45436">
    <property type="entry name" value="SENSOR HISTIDINE KINASE YKOH"/>
    <property type="match status" value="1"/>
</dbReference>
<evidence type="ECO:0000256" key="4">
    <source>
        <dbReference type="ARBA" id="ARBA00022553"/>
    </source>
</evidence>
<comment type="caution">
    <text evidence="14">The sequence shown here is derived from an EMBL/GenBank/DDBJ whole genome shotgun (WGS) entry which is preliminary data.</text>
</comment>
<dbReference type="Gene3D" id="3.30.565.10">
    <property type="entry name" value="Histidine kinase-like ATPase, C-terminal domain"/>
    <property type="match status" value="1"/>
</dbReference>
<dbReference type="PROSITE" id="PS50885">
    <property type="entry name" value="HAMP"/>
    <property type="match status" value="1"/>
</dbReference>
<dbReference type="OrthoDB" id="9121563at2"/>
<dbReference type="SMART" id="SM00388">
    <property type="entry name" value="HisKA"/>
    <property type="match status" value="1"/>
</dbReference>
<dbReference type="InterPro" id="IPR036097">
    <property type="entry name" value="HisK_dim/P_sf"/>
</dbReference>
<dbReference type="AlphaFoldDB" id="A0A091B1E1"/>
<dbReference type="SMART" id="SM00304">
    <property type="entry name" value="HAMP"/>
    <property type="match status" value="1"/>
</dbReference>
<evidence type="ECO:0000256" key="6">
    <source>
        <dbReference type="ARBA" id="ARBA00022692"/>
    </source>
</evidence>
<dbReference type="SUPFAM" id="SSF47384">
    <property type="entry name" value="Homodimeric domain of signal transducing histidine kinase"/>
    <property type="match status" value="1"/>
</dbReference>
<evidence type="ECO:0000256" key="11">
    <source>
        <dbReference type="SAM" id="Phobius"/>
    </source>
</evidence>
<comment type="catalytic activity">
    <reaction evidence="1">
        <text>ATP + protein L-histidine = ADP + protein N-phospho-L-histidine.</text>
        <dbReference type="EC" id="2.7.13.3"/>
    </reaction>
</comment>
<evidence type="ECO:0000259" key="12">
    <source>
        <dbReference type="PROSITE" id="PS50109"/>
    </source>
</evidence>
<keyword evidence="6 11" id="KW-0812">Transmembrane</keyword>
<dbReference type="InterPro" id="IPR003661">
    <property type="entry name" value="HisK_dim/P_dom"/>
</dbReference>
<evidence type="ECO:0000259" key="13">
    <source>
        <dbReference type="PROSITE" id="PS50885"/>
    </source>
</evidence>
<dbReference type="SMART" id="SM00387">
    <property type="entry name" value="HATPase_c"/>
    <property type="match status" value="1"/>
</dbReference>
<comment type="subcellular location">
    <subcellularLocation>
        <location evidence="2">Membrane</location>
    </subcellularLocation>
</comment>
<organism evidence="14 15">
    <name type="scientific">Arenimonas malthae CC-JY-1</name>
    <dbReference type="NCBI Taxonomy" id="1384054"/>
    <lineage>
        <taxon>Bacteria</taxon>
        <taxon>Pseudomonadati</taxon>
        <taxon>Pseudomonadota</taxon>
        <taxon>Gammaproteobacteria</taxon>
        <taxon>Lysobacterales</taxon>
        <taxon>Lysobacteraceae</taxon>
        <taxon>Arenimonas</taxon>
    </lineage>
</organism>
<keyword evidence="15" id="KW-1185">Reference proteome</keyword>
<reference evidence="14 15" key="1">
    <citation type="submission" date="2013-09" db="EMBL/GenBank/DDBJ databases">
        <title>Genome sequencing of Arenimonas malthae.</title>
        <authorList>
            <person name="Chen F."/>
            <person name="Wang G."/>
        </authorList>
    </citation>
    <scope>NUCLEOTIDE SEQUENCE [LARGE SCALE GENOMIC DNA]</scope>
    <source>
        <strain evidence="14 15">CC-JY-1</strain>
    </source>
</reference>
<dbReference type="Gene3D" id="6.10.340.10">
    <property type="match status" value="1"/>
</dbReference>
<evidence type="ECO:0000313" key="15">
    <source>
        <dbReference type="Proteomes" id="UP000029392"/>
    </source>
</evidence>
<dbReference type="PRINTS" id="PR00344">
    <property type="entry name" value="BCTRLSENSOR"/>
</dbReference>
<feature type="domain" description="HAMP" evidence="13">
    <location>
        <begin position="163"/>
        <end position="216"/>
    </location>
</feature>
<dbReference type="CDD" id="cd00082">
    <property type="entry name" value="HisKA"/>
    <property type="match status" value="1"/>
</dbReference>
<keyword evidence="7" id="KW-0418">Kinase</keyword>
<dbReference type="PATRIC" id="fig|1384054.3.peg.1792"/>
<evidence type="ECO:0000256" key="5">
    <source>
        <dbReference type="ARBA" id="ARBA00022679"/>
    </source>
</evidence>
<evidence type="ECO:0000256" key="3">
    <source>
        <dbReference type="ARBA" id="ARBA00012438"/>
    </source>
</evidence>
<evidence type="ECO:0000256" key="1">
    <source>
        <dbReference type="ARBA" id="ARBA00000085"/>
    </source>
</evidence>
<evidence type="ECO:0000256" key="10">
    <source>
        <dbReference type="ARBA" id="ARBA00023136"/>
    </source>
</evidence>
<dbReference type="InterPro" id="IPR050428">
    <property type="entry name" value="TCS_sensor_his_kinase"/>
</dbReference>
<dbReference type="Pfam" id="PF02518">
    <property type="entry name" value="HATPase_c"/>
    <property type="match status" value="1"/>
</dbReference>
<feature type="transmembrane region" description="Helical" evidence="11">
    <location>
        <begin position="139"/>
        <end position="160"/>
    </location>
</feature>
<dbReference type="GO" id="GO:0005886">
    <property type="term" value="C:plasma membrane"/>
    <property type="evidence" value="ECO:0007669"/>
    <property type="project" value="TreeGrafter"/>
</dbReference>
<dbReference type="RefSeq" id="WP_043803725.1">
    <property type="nucleotide sequence ID" value="NZ_AVCH01000170.1"/>
</dbReference>
<proteinExistence type="predicted"/>
<dbReference type="PANTHER" id="PTHR45436:SF16">
    <property type="entry name" value="HISTIDINE KINASE"/>
    <property type="match status" value="1"/>
</dbReference>
<dbReference type="SUPFAM" id="SSF55874">
    <property type="entry name" value="ATPase domain of HSP90 chaperone/DNA topoisomerase II/histidine kinase"/>
    <property type="match status" value="1"/>
</dbReference>
<dbReference type="InterPro" id="IPR036890">
    <property type="entry name" value="HATPase_C_sf"/>
</dbReference>
<evidence type="ECO:0000256" key="2">
    <source>
        <dbReference type="ARBA" id="ARBA00004370"/>
    </source>
</evidence>
<dbReference type="PROSITE" id="PS50109">
    <property type="entry name" value="HIS_KIN"/>
    <property type="match status" value="1"/>
</dbReference>
<dbReference type="EMBL" id="AVCH01000170">
    <property type="protein sequence ID" value="KFN46408.1"/>
    <property type="molecule type" value="Genomic_DNA"/>
</dbReference>
<gene>
    <name evidence="14" type="ORF">N790_08665</name>
</gene>
<dbReference type="CDD" id="cd00075">
    <property type="entry name" value="HATPase"/>
    <property type="match status" value="1"/>
</dbReference>
<name>A0A091B1E1_9GAMM</name>
<evidence type="ECO:0000256" key="8">
    <source>
        <dbReference type="ARBA" id="ARBA00022989"/>
    </source>
</evidence>
<dbReference type="GO" id="GO:0000155">
    <property type="term" value="F:phosphorelay sensor kinase activity"/>
    <property type="evidence" value="ECO:0007669"/>
    <property type="project" value="InterPro"/>
</dbReference>
<evidence type="ECO:0000256" key="7">
    <source>
        <dbReference type="ARBA" id="ARBA00022777"/>
    </source>
</evidence>
<keyword evidence="8 11" id="KW-1133">Transmembrane helix</keyword>
<sequence>MRYRRRLRSRIILSFFLLGFGLTGLFAVATVLLREQLEDQLIGEALFQNVADYADQFYRDPEGSGGLAFEKIKGIVYSERRFGNVPFNWRDLPDGIHEITETDAGGKSRTYKLAVKKDPDYWFFLSYDIAQERASQQQLTYALVGVVALFSILSLVIGVWSSKRVISPVTELARRLEGLAGRERPEKLAPHFAEDEVGQLAAALDDYAERMTTLVKRDREFNSDVSHELRTPLAVIRGATELLLANPDLPEKTRQRLLRIDRAAQQCTDLTTALLMLSRNERGTGHTPLLRLSQQLAEAARTQLGGKPVEVLVEGDPEALVEAPEAVLAVALGNLLGNACKYTAEGEVRLVVEANQVRIEDTGPGLSEEDAARLFERGYRGSGAGGTVGGGIGLSIVRRLCELYGWEVSIAPRPERGAVAILRFAATP</sequence>
<dbReference type="STRING" id="1384054.N790_08665"/>
<evidence type="ECO:0000256" key="9">
    <source>
        <dbReference type="ARBA" id="ARBA00023012"/>
    </source>
</evidence>
<keyword evidence="4" id="KW-0597">Phosphoprotein</keyword>
<dbReference type="EC" id="2.7.13.3" evidence="3"/>
<keyword evidence="5" id="KW-0808">Transferase</keyword>
<dbReference type="InterPro" id="IPR004358">
    <property type="entry name" value="Sig_transdc_His_kin-like_C"/>
</dbReference>
<accession>A0A091B1E1</accession>
<protein>
    <recommendedName>
        <fullName evidence="3">histidine kinase</fullName>
        <ecNumber evidence="3">2.7.13.3</ecNumber>
    </recommendedName>
</protein>
<evidence type="ECO:0000313" key="14">
    <source>
        <dbReference type="EMBL" id="KFN46408.1"/>
    </source>
</evidence>
<dbReference type="InterPro" id="IPR003594">
    <property type="entry name" value="HATPase_dom"/>
</dbReference>
<dbReference type="eggNOG" id="COG0642">
    <property type="taxonomic scope" value="Bacteria"/>
</dbReference>
<dbReference type="Pfam" id="PF00512">
    <property type="entry name" value="HisKA"/>
    <property type="match status" value="1"/>
</dbReference>
<keyword evidence="9" id="KW-0902">Two-component regulatory system</keyword>
<keyword evidence="10 11" id="KW-0472">Membrane</keyword>
<dbReference type="InterPro" id="IPR005467">
    <property type="entry name" value="His_kinase_dom"/>
</dbReference>
<dbReference type="InterPro" id="IPR003660">
    <property type="entry name" value="HAMP_dom"/>
</dbReference>
<dbReference type="Gene3D" id="1.10.287.130">
    <property type="match status" value="1"/>
</dbReference>